<accession>A0A7S0RXQ2</accession>
<feature type="compositionally biased region" description="Low complexity" evidence="2">
    <location>
        <begin position="234"/>
        <end position="245"/>
    </location>
</feature>
<evidence type="ECO:0000256" key="2">
    <source>
        <dbReference type="SAM" id="MobiDB-lite"/>
    </source>
</evidence>
<feature type="region of interest" description="Disordered" evidence="2">
    <location>
        <begin position="222"/>
        <end position="276"/>
    </location>
</feature>
<evidence type="ECO:0000256" key="1">
    <source>
        <dbReference type="SAM" id="Coils"/>
    </source>
</evidence>
<gene>
    <name evidence="3" type="ORF">POBO1169_LOCUS19325</name>
</gene>
<reference evidence="3" key="1">
    <citation type="submission" date="2021-01" db="EMBL/GenBank/DDBJ databases">
        <authorList>
            <person name="Corre E."/>
            <person name="Pelletier E."/>
            <person name="Niang G."/>
            <person name="Scheremetjew M."/>
            <person name="Finn R."/>
            <person name="Kale V."/>
            <person name="Holt S."/>
            <person name="Cochrane G."/>
            <person name="Meng A."/>
            <person name="Brown T."/>
            <person name="Cohen L."/>
        </authorList>
    </citation>
    <scope>NUCLEOTIDE SEQUENCE</scope>
    <source>
        <strain evidence="3">CCMP722</strain>
    </source>
</reference>
<protein>
    <submittedName>
        <fullName evidence="3">Uncharacterized protein</fullName>
    </submittedName>
</protein>
<name>A0A7S0RXQ2_9CHLO</name>
<feature type="coiled-coil region" evidence="1">
    <location>
        <begin position="45"/>
        <end position="82"/>
    </location>
</feature>
<evidence type="ECO:0000313" key="3">
    <source>
        <dbReference type="EMBL" id="CAD8689871.1"/>
    </source>
</evidence>
<keyword evidence="1" id="KW-0175">Coiled coil</keyword>
<dbReference type="EMBL" id="HBFA01038631">
    <property type="protein sequence ID" value="CAD8689871.1"/>
    <property type="molecule type" value="Transcribed_RNA"/>
</dbReference>
<feature type="region of interest" description="Disordered" evidence="2">
    <location>
        <begin position="295"/>
        <end position="320"/>
    </location>
</feature>
<proteinExistence type="predicted"/>
<feature type="region of interest" description="Disordered" evidence="2">
    <location>
        <begin position="153"/>
        <end position="189"/>
    </location>
</feature>
<organism evidence="3">
    <name type="scientific">Pyramimonas obovata</name>
    <dbReference type="NCBI Taxonomy" id="1411642"/>
    <lineage>
        <taxon>Eukaryota</taxon>
        <taxon>Viridiplantae</taxon>
        <taxon>Chlorophyta</taxon>
        <taxon>Pyramimonadophyceae</taxon>
        <taxon>Pyramimonadales</taxon>
        <taxon>Pyramimonadaceae</taxon>
        <taxon>Pyramimonas</taxon>
        <taxon>Pyramimonas incertae sedis</taxon>
    </lineage>
</organism>
<sequence>MPPKEGSLSADMPTLAVIGAVAAALLKVRSRRQESKRKAGLEMVLDDLDDTMETLNSTRDQLTDAQQQVQVLEAMLKAVTVERDRAVSLASLQEAAARKAITDSMKHSQAASAAKFDAMKAELDLSREKEHVLQQRHEVQLARVQLAEATVKPPGREFREVSISTEDGNCEGPEESATRAPSTTSHEAATGSDDVRFSFAQPSAQPPAAQTAQLAQDLDRFANALSPPPPAPARPSLSSPRMRPAVAGEPRTSEPRESEQLETISEQQVYEDAARLPRDSEDRLLLQADRVRKDSRISSVSASSDLGRRGSFPPRQASPHPTQAELLQMAMVANMHTRTAYAKAGAEQELPPRAEMFGMATRGPYTFPAAQGGGRGTSNNAAAVTPAHLASADIQIKEGRPDPSAVWQGFYGW</sequence>
<dbReference type="AlphaFoldDB" id="A0A7S0RXQ2"/>